<accession>A0A6A6SBV1</accession>
<evidence type="ECO:0000256" key="6">
    <source>
        <dbReference type="SAM" id="MobiDB-lite"/>
    </source>
</evidence>
<feature type="chain" id="PRO_5025706982" description="1,3-beta-glucanosyltransferase" evidence="5">
    <location>
        <begin position="19"/>
        <end position="435"/>
    </location>
</feature>
<proteinExistence type="inferred from homology"/>
<evidence type="ECO:0000313" key="8">
    <source>
        <dbReference type="Proteomes" id="UP000799753"/>
    </source>
</evidence>
<evidence type="ECO:0000256" key="1">
    <source>
        <dbReference type="ARBA" id="ARBA00004609"/>
    </source>
</evidence>
<organism evidence="7 8">
    <name type="scientific">Massarina eburnea CBS 473.64</name>
    <dbReference type="NCBI Taxonomy" id="1395130"/>
    <lineage>
        <taxon>Eukaryota</taxon>
        <taxon>Fungi</taxon>
        <taxon>Dikarya</taxon>
        <taxon>Ascomycota</taxon>
        <taxon>Pezizomycotina</taxon>
        <taxon>Dothideomycetes</taxon>
        <taxon>Pleosporomycetidae</taxon>
        <taxon>Pleosporales</taxon>
        <taxon>Massarineae</taxon>
        <taxon>Massarinaceae</taxon>
        <taxon>Massarina</taxon>
    </lineage>
</organism>
<keyword evidence="5" id="KW-0336">GPI-anchor</keyword>
<dbReference type="InterPro" id="IPR017853">
    <property type="entry name" value="GH"/>
</dbReference>
<dbReference type="OrthoDB" id="421038at2759"/>
<evidence type="ECO:0000256" key="2">
    <source>
        <dbReference type="ARBA" id="ARBA00007528"/>
    </source>
</evidence>
<protein>
    <recommendedName>
        <fullName evidence="5">1,3-beta-glucanosyltransferase</fullName>
        <ecNumber evidence="5">2.4.1.-</ecNumber>
    </recommendedName>
</protein>
<dbReference type="GO" id="GO:0016787">
    <property type="term" value="F:hydrolase activity"/>
    <property type="evidence" value="ECO:0007669"/>
    <property type="project" value="UniProtKB-KW"/>
</dbReference>
<comment type="function">
    <text evidence="5">Splits internally a 1,3-beta-glucan molecule and transfers the newly generated reducing end (the donor) to the non-reducing end of another 1,3-beta-glucan molecule (the acceptor) forming a 1,3-beta linkage, resulting in the elongation of 1,3-beta-glucan chains in the cell wall.</text>
</comment>
<dbReference type="PANTHER" id="PTHR31468">
    <property type="entry name" value="1,3-BETA-GLUCANOSYLTRANSFERASE GAS1"/>
    <property type="match status" value="1"/>
</dbReference>
<dbReference type="PANTHER" id="PTHR31468:SF8">
    <property type="entry name" value="1,3-BETA-GLUCANOSYLTRANSFERASE GAS2"/>
    <property type="match status" value="1"/>
</dbReference>
<reference evidence="7" key="1">
    <citation type="journal article" date="2020" name="Stud. Mycol.">
        <title>101 Dothideomycetes genomes: a test case for predicting lifestyles and emergence of pathogens.</title>
        <authorList>
            <person name="Haridas S."/>
            <person name="Albert R."/>
            <person name="Binder M."/>
            <person name="Bloem J."/>
            <person name="Labutti K."/>
            <person name="Salamov A."/>
            <person name="Andreopoulos B."/>
            <person name="Baker S."/>
            <person name="Barry K."/>
            <person name="Bills G."/>
            <person name="Bluhm B."/>
            <person name="Cannon C."/>
            <person name="Castanera R."/>
            <person name="Culley D."/>
            <person name="Daum C."/>
            <person name="Ezra D."/>
            <person name="Gonzalez J."/>
            <person name="Henrissat B."/>
            <person name="Kuo A."/>
            <person name="Liang C."/>
            <person name="Lipzen A."/>
            <person name="Lutzoni F."/>
            <person name="Magnuson J."/>
            <person name="Mondo S."/>
            <person name="Nolan M."/>
            <person name="Ohm R."/>
            <person name="Pangilinan J."/>
            <person name="Park H.-J."/>
            <person name="Ramirez L."/>
            <person name="Alfaro M."/>
            <person name="Sun H."/>
            <person name="Tritt A."/>
            <person name="Yoshinaga Y."/>
            <person name="Zwiers L.-H."/>
            <person name="Turgeon B."/>
            <person name="Goodwin S."/>
            <person name="Spatafora J."/>
            <person name="Crous P."/>
            <person name="Grigoriev I."/>
        </authorList>
    </citation>
    <scope>NUCLEOTIDE SEQUENCE</scope>
    <source>
        <strain evidence="7">CBS 473.64</strain>
    </source>
</reference>
<feature type="region of interest" description="Disordered" evidence="6">
    <location>
        <begin position="381"/>
        <end position="411"/>
    </location>
</feature>
<comment type="similarity">
    <text evidence="2 5">Belongs to the glycosyl hydrolase 72 family.</text>
</comment>
<dbReference type="SUPFAM" id="SSF51445">
    <property type="entry name" value="(Trans)glycosidases"/>
    <property type="match status" value="1"/>
</dbReference>
<dbReference type="GO" id="GO:0071970">
    <property type="term" value="P:fungal-type cell wall (1-&gt;3)-beta-D-glucan biosynthetic process"/>
    <property type="evidence" value="ECO:0007669"/>
    <property type="project" value="TreeGrafter"/>
</dbReference>
<dbReference type="EC" id="2.4.1.-" evidence="5"/>
<evidence type="ECO:0000256" key="4">
    <source>
        <dbReference type="ARBA" id="ARBA00023180"/>
    </source>
</evidence>
<dbReference type="GO" id="GO:0098552">
    <property type="term" value="C:side of membrane"/>
    <property type="evidence" value="ECO:0007669"/>
    <property type="project" value="UniProtKB-KW"/>
</dbReference>
<feature type="region of interest" description="Disordered" evidence="6">
    <location>
        <begin position="295"/>
        <end position="328"/>
    </location>
</feature>
<feature type="compositionally biased region" description="Polar residues" evidence="6">
    <location>
        <begin position="315"/>
        <end position="328"/>
    </location>
</feature>
<dbReference type="Proteomes" id="UP000799753">
    <property type="component" value="Unassembled WGS sequence"/>
</dbReference>
<sequence length="435" mass="47062">MRFTPAFAALAGLATANALATISTKGTKLFTSDGKQFFVKGIAYQLVPDDPLIDNTQCGLDASLMKTIGTNSIRVYHVDPSANHDDCMKTFADAGIYIWLDLDTFTTQLNPNEPEWTQAQVDAFGKVMDAFQQYDNLAGFFVGNEVLSQSNHSHAAPYVKAAARDMKAYRDSKNYRKIPIGYSAADIGTLRPMQQNYFACGTNASESVDFYSLNAYSWCGDSDYQRSGYVDLVQRVKDANYNIPIFLSETGCVQPPNRDFKDQEAIFGDKMTPYWSGAIIYEWIQEENQYGIVSYGPKVDPAGPSAPPDGYPRSGTPTPKQPDFSNLSERWKTLSPSGVSMSEYNPTVTAPPCPAFTTTSWEVNPTSSLPTIGQVYKAEATGSSASGGSGSSTGSASGQASASPTKAAAPGAVSKEWRNMGMGLVGVLAGMFMWM</sequence>
<keyword evidence="5" id="KW-0472">Membrane</keyword>
<dbReference type="GO" id="GO:0031505">
    <property type="term" value="P:fungal-type cell wall organization"/>
    <property type="evidence" value="ECO:0007669"/>
    <property type="project" value="TreeGrafter"/>
</dbReference>
<keyword evidence="8" id="KW-1185">Reference proteome</keyword>
<dbReference type="Pfam" id="PF03198">
    <property type="entry name" value="Glyco_hydro_72"/>
    <property type="match status" value="1"/>
</dbReference>
<dbReference type="GO" id="GO:0042124">
    <property type="term" value="F:1,3-beta-glucanosyltransferase activity"/>
    <property type="evidence" value="ECO:0007669"/>
    <property type="project" value="TreeGrafter"/>
</dbReference>
<dbReference type="Gene3D" id="3.20.20.80">
    <property type="entry name" value="Glycosidases"/>
    <property type="match status" value="1"/>
</dbReference>
<dbReference type="GO" id="GO:0005886">
    <property type="term" value="C:plasma membrane"/>
    <property type="evidence" value="ECO:0007669"/>
    <property type="project" value="UniProtKB-SubCell"/>
</dbReference>
<evidence type="ECO:0000256" key="3">
    <source>
        <dbReference type="ARBA" id="ARBA00022729"/>
    </source>
</evidence>
<feature type="compositionally biased region" description="Low complexity" evidence="6">
    <location>
        <begin position="392"/>
        <end position="403"/>
    </location>
</feature>
<keyword evidence="4" id="KW-0325">Glycoprotein</keyword>
<gene>
    <name evidence="7" type="ORF">P280DRAFT_393547</name>
</gene>
<dbReference type="InterPro" id="IPR004886">
    <property type="entry name" value="Glucanosyltransferase"/>
</dbReference>
<evidence type="ECO:0000313" key="7">
    <source>
        <dbReference type="EMBL" id="KAF2643644.1"/>
    </source>
</evidence>
<dbReference type="EMBL" id="MU006779">
    <property type="protein sequence ID" value="KAF2643644.1"/>
    <property type="molecule type" value="Genomic_DNA"/>
</dbReference>
<keyword evidence="3 5" id="KW-0732">Signal</keyword>
<comment type="subcellular location">
    <subcellularLocation>
        <location evidence="1 5">Cell membrane</location>
        <topology evidence="1 5">Lipid-anchor</topology>
        <topology evidence="1 5">GPI-anchor</topology>
    </subcellularLocation>
</comment>
<keyword evidence="5" id="KW-0808">Transferase</keyword>
<name>A0A6A6SBV1_9PLEO</name>
<evidence type="ECO:0000256" key="5">
    <source>
        <dbReference type="RuleBase" id="RU361209"/>
    </source>
</evidence>
<keyword evidence="5" id="KW-0449">Lipoprotein</keyword>
<dbReference type="AlphaFoldDB" id="A0A6A6SBV1"/>
<feature type="signal peptide" evidence="5">
    <location>
        <begin position="1"/>
        <end position="18"/>
    </location>
</feature>
<keyword evidence="7" id="KW-0378">Hydrolase</keyword>